<keyword evidence="3" id="KW-0805">Transcription regulation</keyword>
<gene>
    <name evidence="7" type="ORF">KSP40_PGU013542</name>
</gene>
<evidence type="ECO:0000256" key="6">
    <source>
        <dbReference type="SAM" id="MobiDB-lite"/>
    </source>
</evidence>
<dbReference type="PANTHER" id="PTHR48068:SF4">
    <property type="entry name" value="TATA-BOX BINDING PROTEIN ASSOCIATED FACTOR 9"/>
    <property type="match status" value="1"/>
</dbReference>
<sequence length="248" mass="27791">MEDGGAGGREVEADEPRDARVVRQLLRSMGIAQGEYEPRVVHQFLELCYRYVVDVLSDAQIYAEHAGKAIVDPDDVRLAIQSKVNFSFSQPPPREISEGTECEVRPFGQTMDATEKGSEKRRKEPWRLWRKEKQPGLLEAESVLLELARTRNKTALPKTLAPAGSIPLPPEQDTLVSPNYQLLIPRKQLPQIEETEEDEDVPNPTPNANPNPFAEQRTHAEKQQLQAVSQKVSFPLASAAAPPAKRQR</sequence>
<keyword evidence="8" id="KW-1185">Reference proteome</keyword>
<comment type="caution">
    <text evidence="7">The sequence shown here is derived from an EMBL/GenBank/DDBJ whole genome shotgun (WGS) entry which is preliminary data.</text>
</comment>
<protein>
    <recommendedName>
        <fullName evidence="9">Transcription initiation factor TFIID subunit 9</fullName>
    </recommendedName>
</protein>
<dbReference type="InterPro" id="IPR051431">
    <property type="entry name" value="TFIID_subunit_9"/>
</dbReference>
<evidence type="ECO:0000256" key="5">
    <source>
        <dbReference type="ARBA" id="ARBA00023242"/>
    </source>
</evidence>
<reference evidence="7 8" key="1">
    <citation type="journal article" date="2022" name="Nat. Plants">
        <title>Genomes of leafy and leafless Platanthera orchids illuminate the evolution of mycoheterotrophy.</title>
        <authorList>
            <person name="Li M.H."/>
            <person name="Liu K.W."/>
            <person name="Li Z."/>
            <person name="Lu H.C."/>
            <person name="Ye Q.L."/>
            <person name="Zhang D."/>
            <person name="Wang J.Y."/>
            <person name="Li Y.F."/>
            <person name="Zhong Z.M."/>
            <person name="Liu X."/>
            <person name="Yu X."/>
            <person name="Liu D.K."/>
            <person name="Tu X.D."/>
            <person name="Liu B."/>
            <person name="Hao Y."/>
            <person name="Liao X.Y."/>
            <person name="Jiang Y.T."/>
            <person name="Sun W.H."/>
            <person name="Chen J."/>
            <person name="Chen Y.Q."/>
            <person name="Ai Y."/>
            <person name="Zhai J.W."/>
            <person name="Wu S.S."/>
            <person name="Zhou Z."/>
            <person name="Hsiao Y.Y."/>
            <person name="Wu W.L."/>
            <person name="Chen Y.Y."/>
            <person name="Lin Y.F."/>
            <person name="Hsu J.L."/>
            <person name="Li C.Y."/>
            <person name="Wang Z.W."/>
            <person name="Zhao X."/>
            <person name="Zhong W.Y."/>
            <person name="Ma X.K."/>
            <person name="Ma L."/>
            <person name="Huang J."/>
            <person name="Chen G.Z."/>
            <person name="Huang M.Z."/>
            <person name="Huang L."/>
            <person name="Peng D.H."/>
            <person name="Luo Y.B."/>
            <person name="Zou S.Q."/>
            <person name="Chen S.P."/>
            <person name="Lan S."/>
            <person name="Tsai W.C."/>
            <person name="Van de Peer Y."/>
            <person name="Liu Z.J."/>
        </authorList>
    </citation>
    <scope>NUCLEOTIDE SEQUENCE [LARGE SCALE GENOMIC DNA]</scope>
    <source>
        <strain evidence="7">Lor288</strain>
    </source>
</reference>
<dbReference type="SUPFAM" id="SSF47113">
    <property type="entry name" value="Histone-fold"/>
    <property type="match status" value="1"/>
</dbReference>
<dbReference type="InterPro" id="IPR003162">
    <property type="entry name" value="TFIID-31"/>
</dbReference>
<dbReference type="PANTHER" id="PTHR48068">
    <property type="entry name" value="TAF9 RNA POLYMERASE II, TATA BOX-BINDING PROTEIN (TBP)-ASSOCIATED FACTOR"/>
    <property type="match status" value="1"/>
</dbReference>
<accession>A0ABR2N3V6</accession>
<evidence type="ECO:0000256" key="4">
    <source>
        <dbReference type="ARBA" id="ARBA00023163"/>
    </source>
</evidence>
<comment type="similarity">
    <text evidence="2">Belongs to the TAF9 family.</text>
</comment>
<feature type="compositionally biased region" description="Low complexity" evidence="6">
    <location>
        <begin position="235"/>
        <end position="248"/>
    </location>
</feature>
<feature type="compositionally biased region" description="Polar residues" evidence="6">
    <location>
        <begin position="223"/>
        <end position="232"/>
    </location>
</feature>
<dbReference type="Gene3D" id="1.10.20.10">
    <property type="entry name" value="Histone, subunit A"/>
    <property type="match status" value="1"/>
</dbReference>
<dbReference type="EMBL" id="JBBWWR010000001">
    <property type="protein sequence ID" value="KAK8970812.1"/>
    <property type="molecule type" value="Genomic_DNA"/>
</dbReference>
<evidence type="ECO:0000313" key="8">
    <source>
        <dbReference type="Proteomes" id="UP001412067"/>
    </source>
</evidence>
<dbReference type="CDD" id="cd07979">
    <property type="entry name" value="HFD_TAF9"/>
    <property type="match status" value="1"/>
</dbReference>
<evidence type="ECO:0000256" key="1">
    <source>
        <dbReference type="ARBA" id="ARBA00004123"/>
    </source>
</evidence>
<proteinExistence type="inferred from homology"/>
<dbReference type="InterPro" id="IPR009072">
    <property type="entry name" value="Histone-fold"/>
</dbReference>
<evidence type="ECO:0000256" key="3">
    <source>
        <dbReference type="ARBA" id="ARBA00023015"/>
    </source>
</evidence>
<keyword evidence="4" id="KW-0804">Transcription</keyword>
<organism evidence="7 8">
    <name type="scientific">Platanthera guangdongensis</name>
    <dbReference type="NCBI Taxonomy" id="2320717"/>
    <lineage>
        <taxon>Eukaryota</taxon>
        <taxon>Viridiplantae</taxon>
        <taxon>Streptophyta</taxon>
        <taxon>Embryophyta</taxon>
        <taxon>Tracheophyta</taxon>
        <taxon>Spermatophyta</taxon>
        <taxon>Magnoliopsida</taxon>
        <taxon>Liliopsida</taxon>
        <taxon>Asparagales</taxon>
        <taxon>Orchidaceae</taxon>
        <taxon>Orchidoideae</taxon>
        <taxon>Orchideae</taxon>
        <taxon>Orchidinae</taxon>
        <taxon>Platanthera</taxon>
    </lineage>
</organism>
<evidence type="ECO:0000256" key="2">
    <source>
        <dbReference type="ARBA" id="ARBA00007646"/>
    </source>
</evidence>
<evidence type="ECO:0008006" key="9">
    <source>
        <dbReference type="Google" id="ProtNLM"/>
    </source>
</evidence>
<keyword evidence="5" id="KW-0539">Nucleus</keyword>
<comment type="subcellular location">
    <subcellularLocation>
        <location evidence="1">Nucleus</location>
    </subcellularLocation>
</comment>
<dbReference type="Pfam" id="PF02291">
    <property type="entry name" value="TFIID-31kDa"/>
    <property type="match status" value="1"/>
</dbReference>
<evidence type="ECO:0000313" key="7">
    <source>
        <dbReference type="EMBL" id="KAK8970812.1"/>
    </source>
</evidence>
<name>A0ABR2N3V6_9ASPA</name>
<dbReference type="Proteomes" id="UP001412067">
    <property type="component" value="Unassembled WGS sequence"/>
</dbReference>
<feature type="region of interest" description="Disordered" evidence="6">
    <location>
        <begin position="186"/>
        <end position="248"/>
    </location>
</feature>